<reference evidence="3" key="1">
    <citation type="journal article" date="2021" name="New Phytol.">
        <title>Evolutionary innovations through gain and loss of genes in the ectomycorrhizal Boletales.</title>
        <authorList>
            <person name="Wu G."/>
            <person name="Miyauchi S."/>
            <person name="Morin E."/>
            <person name="Kuo A."/>
            <person name="Drula E."/>
            <person name="Varga T."/>
            <person name="Kohler A."/>
            <person name="Feng B."/>
            <person name="Cao Y."/>
            <person name="Lipzen A."/>
            <person name="Daum C."/>
            <person name="Hundley H."/>
            <person name="Pangilinan J."/>
            <person name="Johnson J."/>
            <person name="Barry K."/>
            <person name="LaButti K."/>
            <person name="Ng V."/>
            <person name="Ahrendt S."/>
            <person name="Min B."/>
            <person name="Choi I.G."/>
            <person name="Park H."/>
            <person name="Plett J.M."/>
            <person name="Magnuson J."/>
            <person name="Spatafora J.W."/>
            <person name="Nagy L.G."/>
            <person name="Henrissat B."/>
            <person name="Grigoriev I.V."/>
            <person name="Yang Z.L."/>
            <person name="Xu J."/>
            <person name="Martin F.M."/>
        </authorList>
    </citation>
    <scope>NUCLEOTIDE SEQUENCE</scope>
    <source>
        <strain evidence="3">KKN 215</strain>
    </source>
</reference>
<keyword evidence="1" id="KW-0812">Transmembrane</keyword>
<evidence type="ECO:0000313" key="4">
    <source>
        <dbReference type="Proteomes" id="UP000813824"/>
    </source>
</evidence>
<feature type="transmembrane region" description="Helical" evidence="1">
    <location>
        <begin position="61"/>
        <end position="84"/>
    </location>
</feature>
<sequence length="354" mass="38868">MSSGVLYDGYTADGIIDAFNSQQLQSYLNVAGSCLFIYYYLTSLGEEMAIWKRKIALGNSIFFVLRYFTLAVCAMNLVGLPSGIRNVDGWLLVSPAVSLYLASVAINMLQRRNPDKLSYANKACLIAADLIVIGIICVSTYPEMKERDTTGIRPTLLASFLFRDGLQDFLILFVLTALDLAYLRSFKLSNPLPTILDIITFIMVSKFMFELHHLVSYRSNSTFPQHTGVDFNGPVAALRTGELSESGSVAGATESVPCPLELMDEDRGFGPPESGGADINVPSLLAAGTARSRTTRHPVSMAWRNRRALLTQITLLRLHNVKMRFSAVSFIAALVIFASIAPVFYATQDTLDSS</sequence>
<dbReference type="OrthoDB" id="2799286at2759"/>
<keyword evidence="1" id="KW-0472">Membrane</keyword>
<protein>
    <recommendedName>
        <fullName evidence="2">DUF6533 domain-containing protein</fullName>
    </recommendedName>
</protein>
<organism evidence="3 4">
    <name type="scientific">Cristinia sonorae</name>
    <dbReference type="NCBI Taxonomy" id="1940300"/>
    <lineage>
        <taxon>Eukaryota</taxon>
        <taxon>Fungi</taxon>
        <taxon>Dikarya</taxon>
        <taxon>Basidiomycota</taxon>
        <taxon>Agaricomycotina</taxon>
        <taxon>Agaricomycetes</taxon>
        <taxon>Agaricomycetidae</taxon>
        <taxon>Agaricales</taxon>
        <taxon>Pleurotineae</taxon>
        <taxon>Stephanosporaceae</taxon>
        <taxon>Cristinia</taxon>
    </lineage>
</organism>
<feature type="transmembrane region" description="Helical" evidence="1">
    <location>
        <begin position="24"/>
        <end position="41"/>
    </location>
</feature>
<keyword evidence="1" id="KW-1133">Transmembrane helix</keyword>
<feature type="domain" description="DUF6533" evidence="2">
    <location>
        <begin position="27"/>
        <end position="71"/>
    </location>
</feature>
<dbReference type="Pfam" id="PF20151">
    <property type="entry name" value="DUF6533"/>
    <property type="match status" value="1"/>
</dbReference>
<feature type="transmembrane region" description="Helical" evidence="1">
    <location>
        <begin position="90"/>
        <end position="109"/>
    </location>
</feature>
<dbReference type="EMBL" id="JAEVFJ010000019">
    <property type="protein sequence ID" value="KAH8099572.1"/>
    <property type="molecule type" value="Genomic_DNA"/>
</dbReference>
<gene>
    <name evidence="3" type="ORF">BXZ70DRAFT_907970</name>
</gene>
<name>A0A8K0XP42_9AGAR</name>
<proteinExistence type="predicted"/>
<evidence type="ECO:0000313" key="3">
    <source>
        <dbReference type="EMBL" id="KAH8099572.1"/>
    </source>
</evidence>
<keyword evidence="4" id="KW-1185">Reference proteome</keyword>
<feature type="transmembrane region" description="Helical" evidence="1">
    <location>
        <begin position="325"/>
        <end position="345"/>
    </location>
</feature>
<dbReference type="Proteomes" id="UP000813824">
    <property type="component" value="Unassembled WGS sequence"/>
</dbReference>
<feature type="transmembrane region" description="Helical" evidence="1">
    <location>
        <begin position="161"/>
        <end position="183"/>
    </location>
</feature>
<evidence type="ECO:0000259" key="2">
    <source>
        <dbReference type="Pfam" id="PF20151"/>
    </source>
</evidence>
<comment type="caution">
    <text evidence="3">The sequence shown here is derived from an EMBL/GenBank/DDBJ whole genome shotgun (WGS) entry which is preliminary data.</text>
</comment>
<evidence type="ECO:0000256" key="1">
    <source>
        <dbReference type="SAM" id="Phobius"/>
    </source>
</evidence>
<dbReference type="InterPro" id="IPR045340">
    <property type="entry name" value="DUF6533"/>
</dbReference>
<dbReference type="AlphaFoldDB" id="A0A8K0XP42"/>
<accession>A0A8K0XP42</accession>
<feature type="transmembrane region" description="Helical" evidence="1">
    <location>
        <begin position="121"/>
        <end position="141"/>
    </location>
</feature>